<evidence type="ECO:0000259" key="3">
    <source>
        <dbReference type="Pfam" id="PF13778"/>
    </source>
</evidence>
<dbReference type="AlphaFoldDB" id="A0A1I2A7I2"/>
<organism evidence="4 5">
    <name type="scientific">Roseivivax sediminis</name>
    <dbReference type="NCBI Taxonomy" id="936889"/>
    <lineage>
        <taxon>Bacteria</taxon>
        <taxon>Pseudomonadati</taxon>
        <taxon>Pseudomonadota</taxon>
        <taxon>Alphaproteobacteria</taxon>
        <taxon>Rhodobacterales</taxon>
        <taxon>Roseobacteraceae</taxon>
        <taxon>Roseivivax</taxon>
    </lineage>
</organism>
<protein>
    <recommendedName>
        <fullName evidence="3">DUF4174 domain-containing protein</fullName>
    </recommendedName>
</protein>
<feature type="chain" id="PRO_5009302076" description="DUF4174 domain-containing protein" evidence="2">
    <location>
        <begin position="22"/>
        <end position="141"/>
    </location>
</feature>
<feature type="signal peptide" evidence="2">
    <location>
        <begin position="1"/>
        <end position="21"/>
    </location>
</feature>
<gene>
    <name evidence="4" type="ORF">SAMN04515678_10990</name>
</gene>
<dbReference type="Proteomes" id="UP000325289">
    <property type="component" value="Unassembled WGS sequence"/>
</dbReference>
<dbReference type="RefSeq" id="WP_149756669.1">
    <property type="nucleotide sequence ID" value="NZ_FOMS01000009.1"/>
</dbReference>
<dbReference type="EMBL" id="FOMS01000009">
    <property type="protein sequence ID" value="SFE38903.1"/>
    <property type="molecule type" value="Genomic_DNA"/>
</dbReference>
<feature type="domain" description="DUF4174" evidence="3">
    <location>
        <begin position="37"/>
        <end position="138"/>
    </location>
</feature>
<evidence type="ECO:0000256" key="1">
    <source>
        <dbReference type="ARBA" id="ARBA00022729"/>
    </source>
</evidence>
<keyword evidence="1 2" id="KW-0732">Signal</keyword>
<proteinExistence type="predicted"/>
<evidence type="ECO:0000313" key="4">
    <source>
        <dbReference type="EMBL" id="SFE38903.1"/>
    </source>
</evidence>
<evidence type="ECO:0000313" key="5">
    <source>
        <dbReference type="Proteomes" id="UP000325289"/>
    </source>
</evidence>
<evidence type="ECO:0000256" key="2">
    <source>
        <dbReference type="SAM" id="SignalP"/>
    </source>
</evidence>
<dbReference type="OrthoDB" id="7362103at2"/>
<keyword evidence="5" id="KW-1185">Reference proteome</keyword>
<accession>A0A1I2A7I2</accession>
<name>A0A1I2A7I2_9RHOB</name>
<dbReference type="Pfam" id="PF13778">
    <property type="entry name" value="DUF4174"/>
    <property type="match status" value="1"/>
</dbReference>
<dbReference type="InterPro" id="IPR025232">
    <property type="entry name" value="DUF4174"/>
</dbReference>
<sequence>MRRWLALVPALGLTLAAPADAQRSGTVTPLPPDTAELSDYRWSNRPVLLFADADTDAAYAAQRAALAAAAPGLADRDIVVLTDTDPQARGALRARFAPEGFLMVLVGKDGGVKRTETAPISADDLFATIDAMPMRRREMSR</sequence>
<reference evidence="4 5" key="1">
    <citation type="submission" date="2016-10" db="EMBL/GenBank/DDBJ databases">
        <authorList>
            <person name="Varghese N."/>
            <person name="Submissions S."/>
        </authorList>
    </citation>
    <scope>NUCLEOTIDE SEQUENCE [LARGE SCALE GENOMIC DNA]</scope>
    <source>
        <strain evidence="5">YIM D21,KCTC 23444,ACCC 10710</strain>
    </source>
</reference>